<reference evidence="6 7" key="1">
    <citation type="journal article" date="2006" name="Nat. Biotechnol.">
        <title>Genome sequence of the bioplastic-producing 'Knallgas' bacterium Ralstonia eutropha H16.</title>
        <authorList>
            <person name="Pohlmann A."/>
            <person name="Fricke W.F."/>
            <person name="Reinecke F."/>
            <person name="Kusian B."/>
            <person name="Liesegang H."/>
            <person name="Cramm R."/>
            <person name="Eitinger T."/>
            <person name="Ewering C."/>
            <person name="Potter M."/>
            <person name="Schwartz E."/>
            <person name="Strittmatter A."/>
            <person name="Voss I."/>
            <person name="Gottschalk G."/>
            <person name="Steinbuechel A."/>
            <person name="Friedrich B."/>
            <person name="Bowien B."/>
        </authorList>
    </citation>
    <scope>NUCLEOTIDE SEQUENCE [LARGE SCALE GENOMIC DNA]</scope>
    <source>
        <strain evidence="7">ATCC 17699 / DSM 428 / KCTC 22496 / NCIMB 10442 / H16 / Stanier 337</strain>
    </source>
</reference>
<dbReference type="AlphaFoldDB" id="Q0KAD0"/>
<dbReference type="PRINTS" id="PR00038">
    <property type="entry name" value="HTHLUXR"/>
</dbReference>
<dbReference type="GO" id="GO:0006355">
    <property type="term" value="P:regulation of DNA-templated transcription"/>
    <property type="evidence" value="ECO:0007669"/>
    <property type="project" value="InterPro"/>
</dbReference>
<dbReference type="SMART" id="SM00421">
    <property type="entry name" value="HTH_LUXR"/>
    <property type="match status" value="1"/>
</dbReference>
<keyword evidence="2" id="KW-0238">DNA-binding</keyword>
<dbReference type="InterPro" id="IPR000792">
    <property type="entry name" value="Tscrpt_reg_LuxR_C"/>
</dbReference>
<dbReference type="PROSITE" id="PS50043">
    <property type="entry name" value="HTH_LUXR_2"/>
    <property type="match status" value="1"/>
</dbReference>
<evidence type="ECO:0000259" key="5">
    <source>
        <dbReference type="PROSITE" id="PS50043"/>
    </source>
</evidence>
<proteinExistence type="predicted"/>
<dbReference type="KEGG" id="reh:H16_A1940"/>
<protein>
    <submittedName>
        <fullName evidence="6">Transcriptional regulator, LuxR-family</fullName>
    </submittedName>
</protein>
<dbReference type="Pfam" id="PF00196">
    <property type="entry name" value="GerE"/>
    <property type="match status" value="1"/>
</dbReference>
<keyword evidence="7" id="KW-1185">Reference proteome</keyword>
<dbReference type="PANTHER" id="PTHR44688">
    <property type="entry name" value="DNA-BINDING TRANSCRIPTIONAL ACTIVATOR DEVR_DOSR"/>
    <property type="match status" value="1"/>
</dbReference>
<gene>
    <name evidence="6" type="ordered locus">H16_A1940</name>
</gene>
<feature type="region of interest" description="Disordered" evidence="4">
    <location>
        <begin position="1"/>
        <end position="39"/>
    </location>
</feature>
<sequence length="248" mass="26567">MPKQRSFERPVSGKSAAGALQPDSGERSLSARTDTNADSKPAVELCRHAGIRRAVRSSSCCQAERQEGKTMLHRFRRGALLAPYSALGDSPTAGYGAAAIRSGSWGREVCEVELGGRRCRLLQVGGLRAPRGGAYGEGEITQFEFEGNYYALIADPVAVPAAAPLPAGEPRPAVPDVRSVLTVRELQIVQLVCMGYLTKQIAGRLHISEFTVRSYLKTIYCKLGVRSRAAMVFCYMQACAGGADGAQT</sequence>
<keyword evidence="1" id="KW-0805">Transcription regulation</keyword>
<evidence type="ECO:0000256" key="4">
    <source>
        <dbReference type="SAM" id="MobiDB-lite"/>
    </source>
</evidence>
<dbReference type="SUPFAM" id="SSF46894">
    <property type="entry name" value="C-terminal effector domain of the bipartite response regulators"/>
    <property type="match status" value="1"/>
</dbReference>
<dbReference type="Gene3D" id="1.10.10.10">
    <property type="entry name" value="Winged helix-like DNA-binding domain superfamily/Winged helix DNA-binding domain"/>
    <property type="match status" value="1"/>
</dbReference>
<dbReference type="InterPro" id="IPR036388">
    <property type="entry name" value="WH-like_DNA-bd_sf"/>
</dbReference>
<evidence type="ECO:0000313" key="7">
    <source>
        <dbReference type="Proteomes" id="UP000008210"/>
    </source>
</evidence>
<dbReference type="HOGENOM" id="CLU_097847_0_0_4"/>
<organism evidence="6 7">
    <name type="scientific">Cupriavidus necator (strain ATCC 17699 / DSM 428 / KCTC 22496 / NCIMB 10442 / H16 / Stanier 337)</name>
    <name type="common">Ralstonia eutropha</name>
    <dbReference type="NCBI Taxonomy" id="381666"/>
    <lineage>
        <taxon>Bacteria</taxon>
        <taxon>Pseudomonadati</taxon>
        <taxon>Pseudomonadota</taxon>
        <taxon>Betaproteobacteria</taxon>
        <taxon>Burkholderiales</taxon>
        <taxon>Burkholderiaceae</taxon>
        <taxon>Cupriavidus</taxon>
    </lineage>
</organism>
<dbReference type="eggNOG" id="COG2197">
    <property type="taxonomic scope" value="Bacteria"/>
</dbReference>
<dbReference type="GO" id="GO:0003677">
    <property type="term" value="F:DNA binding"/>
    <property type="evidence" value="ECO:0007669"/>
    <property type="project" value="UniProtKB-KW"/>
</dbReference>
<name>Q0KAD0_CUPNH</name>
<evidence type="ECO:0000256" key="2">
    <source>
        <dbReference type="ARBA" id="ARBA00023125"/>
    </source>
</evidence>
<dbReference type="PANTHER" id="PTHR44688:SF16">
    <property type="entry name" value="DNA-BINDING TRANSCRIPTIONAL ACTIVATOR DEVR_DOSR"/>
    <property type="match status" value="1"/>
</dbReference>
<accession>Q0KAD0</accession>
<evidence type="ECO:0000256" key="3">
    <source>
        <dbReference type="ARBA" id="ARBA00023163"/>
    </source>
</evidence>
<dbReference type="EMBL" id="AM260479">
    <property type="protein sequence ID" value="CAJ93041.1"/>
    <property type="molecule type" value="Genomic_DNA"/>
</dbReference>
<dbReference type="Proteomes" id="UP000008210">
    <property type="component" value="Chromosome 1"/>
</dbReference>
<evidence type="ECO:0000313" key="6">
    <source>
        <dbReference type="EMBL" id="CAJ93041.1"/>
    </source>
</evidence>
<dbReference type="STRING" id="381666.H16_A1940"/>
<dbReference type="CDD" id="cd06170">
    <property type="entry name" value="LuxR_C_like"/>
    <property type="match status" value="1"/>
</dbReference>
<keyword evidence="3" id="KW-0804">Transcription</keyword>
<dbReference type="InterPro" id="IPR016032">
    <property type="entry name" value="Sig_transdc_resp-reg_C-effctor"/>
</dbReference>
<evidence type="ECO:0000256" key="1">
    <source>
        <dbReference type="ARBA" id="ARBA00023015"/>
    </source>
</evidence>
<feature type="domain" description="HTH luxR-type" evidence="5">
    <location>
        <begin position="174"/>
        <end position="240"/>
    </location>
</feature>